<evidence type="ECO:0000313" key="1">
    <source>
        <dbReference type="EMBL" id="ASN70270.1"/>
    </source>
</evidence>
<name>A0A2H4J4W2_9CAUD</name>
<dbReference type="EMBL" id="MF417904">
    <property type="protein sequence ID" value="ASN70270.1"/>
    <property type="molecule type" value="Genomic_DNA"/>
</dbReference>
<reference evidence="1" key="1">
    <citation type="submission" date="2017-06" db="EMBL/GenBank/DDBJ databases">
        <title>Novel phages from South African skin metaviromes.</title>
        <authorList>
            <person name="van Zyl L.J."/>
            <person name="Abrahams Y."/>
            <person name="Stander E.A."/>
            <person name="Kirby B.M."/>
            <person name="Clavaud C."/>
            <person name="Farcet C."/>
            <person name="Breton L."/>
            <person name="Trindade M.I."/>
        </authorList>
    </citation>
    <scope>NUCLEOTIDE SEQUENCE</scope>
</reference>
<sequence>MKILVACEESQAVTIELRKLGHEAYSCDIEPCSGGHPEWHLQEDVTPLLKQHWDMIIAFPPCTHLAVSGAAWFEQKRKDGRQQEGIDFFMLFANACCERIAIENPVGIMSSVYKKPSQIVQPYEYGHMEQKKTCLWLKGLPLLQPTNNVYDQMMELPKNKRERLHYLPPSPERAKLRSKTYLGIAKAMAEQWAGVNQQN</sequence>
<gene>
    <name evidence="1" type="ORF">10S9_16</name>
</gene>
<protein>
    <recommendedName>
        <fullName evidence="2">S-adenosyl-L-methionine-dependent methyltransferase</fullName>
    </recommendedName>
</protein>
<organism evidence="1">
    <name type="scientific">uncultured Caudovirales phage</name>
    <dbReference type="NCBI Taxonomy" id="2100421"/>
    <lineage>
        <taxon>Viruses</taxon>
        <taxon>Duplodnaviria</taxon>
        <taxon>Heunggongvirae</taxon>
        <taxon>Uroviricota</taxon>
        <taxon>Caudoviricetes</taxon>
        <taxon>Peduoviridae</taxon>
        <taxon>Maltschvirus</taxon>
        <taxon>Maltschvirus maltsch</taxon>
    </lineage>
</organism>
<accession>A0A2H4J4W2</accession>
<evidence type="ECO:0008006" key="2">
    <source>
        <dbReference type="Google" id="ProtNLM"/>
    </source>
</evidence>
<proteinExistence type="predicted"/>